<proteinExistence type="predicted"/>
<dbReference type="PANTHER" id="PTHR21666">
    <property type="entry name" value="PEPTIDASE-RELATED"/>
    <property type="match status" value="1"/>
</dbReference>
<gene>
    <name evidence="2" type="ORF">GCM10025876_40130</name>
</gene>
<dbReference type="InterPro" id="IPR011055">
    <property type="entry name" value="Dup_hybrid_motif"/>
</dbReference>
<dbReference type="Proteomes" id="UP001157125">
    <property type="component" value="Unassembled WGS sequence"/>
</dbReference>
<evidence type="ECO:0000313" key="2">
    <source>
        <dbReference type="EMBL" id="GMA37809.1"/>
    </source>
</evidence>
<dbReference type="InterPro" id="IPR016047">
    <property type="entry name" value="M23ase_b-sheet_dom"/>
</dbReference>
<keyword evidence="3" id="KW-1185">Reference proteome</keyword>
<dbReference type="Pfam" id="PF01551">
    <property type="entry name" value="Peptidase_M23"/>
    <property type="match status" value="1"/>
</dbReference>
<dbReference type="PANTHER" id="PTHR21666:SF270">
    <property type="entry name" value="MUREIN HYDROLASE ACTIVATOR ENVC"/>
    <property type="match status" value="1"/>
</dbReference>
<dbReference type="CDD" id="cd12797">
    <property type="entry name" value="M23_peptidase"/>
    <property type="match status" value="1"/>
</dbReference>
<evidence type="ECO:0000259" key="1">
    <source>
        <dbReference type="Pfam" id="PF01551"/>
    </source>
</evidence>
<feature type="domain" description="M23ase beta-sheet core" evidence="1">
    <location>
        <begin position="6"/>
        <end position="47"/>
    </location>
</feature>
<dbReference type="EMBL" id="BSUN01000002">
    <property type="protein sequence ID" value="GMA37809.1"/>
    <property type="molecule type" value="Genomic_DNA"/>
</dbReference>
<reference evidence="3" key="1">
    <citation type="journal article" date="2019" name="Int. J. Syst. Evol. Microbiol.">
        <title>The Global Catalogue of Microorganisms (GCM) 10K type strain sequencing project: providing services to taxonomists for standard genome sequencing and annotation.</title>
        <authorList>
            <consortium name="The Broad Institute Genomics Platform"/>
            <consortium name="The Broad Institute Genome Sequencing Center for Infectious Disease"/>
            <person name="Wu L."/>
            <person name="Ma J."/>
        </authorList>
    </citation>
    <scope>NUCLEOTIDE SEQUENCE [LARGE SCALE GENOMIC DNA]</scope>
    <source>
        <strain evidence="3">NBRC 112299</strain>
    </source>
</reference>
<name>A0ABQ6IIS7_9MICO</name>
<dbReference type="SUPFAM" id="SSF51261">
    <property type="entry name" value="Duplicated hybrid motif"/>
    <property type="match status" value="1"/>
</dbReference>
<dbReference type="Gene3D" id="2.70.70.10">
    <property type="entry name" value="Glucose Permease (Domain IIA)"/>
    <property type="match status" value="1"/>
</dbReference>
<accession>A0ABQ6IIS7</accession>
<comment type="caution">
    <text evidence="2">The sequence shown here is derived from an EMBL/GenBank/DDBJ whole genome shotgun (WGS) entry which is preliminary data.</text>
</comment>
<sequence length="60" mass="6168">MTRAGIFVDVGDEVAAGQQIAISGSTGNSTGCHLHFEVWVGDKAIDPVPFLAGRLDGDPA</sequence>
<dbReference type="InterPro" id="IPR050570">
    <property type="entry name" value="Cell_wall_metabolism_enzyme"/>
</dbReference>
<evidence type="ECO:0000313" key="3">
    <source>
        <dbReference type="Proteomes" id="UP001157125"/>
    </source>
</evidence>
<organism evidence="2 3">
    <name type="scientific">Demequina litorisediminis</name>
    <dbReference type="NCBI Taxonomy" id="1849022"/>
    <lineage>
        <taxon>Bacteria</taxon>
        <taxon>Bacillati</taxon>
        <taxon>Actinomycetota</taxon>
        <taxon>Actinomycetes</taxon>
        <taxon>Micrococcales</taxon>
        <taxon>Demequinaceae</taxon>
        <taxon>Demequina</taxon>
    </lineage>
</organism>
<dbReference type="RefSeq" id="WP_284329524.1">
    <property type="nucleotide sequence ID" value="NZ_BSUN01000002.1"/>
</dbReference>
<protein>
    <recommendedName>
        <fullName evidence="1">M23ase beta-sheet core domain-containing protein</fullName>
    </recommendedName>
</protein>